<proteinExistence type="predicted"/>
<accession>A0A0A9AEB4</accession>
<organism evidence="1">
    <name type="scientific">Arundo donax</name>
    <name type="common">Giant reed</name>
    <name type="synonym">Donax arundinaceus</name>
    <dbReference type="NCBI Taxonomy" id="35708"/>
    <lineage>
        <taxon>Eukaryota</taxon>
        <taxon>Viridiplantae</taxon>
        <taxon>Streptophyta</taxon>
        <taxon>Embryophyta</taxon>
        <taxon>Tracheophyta</taxon>
        <taxon>Spermatophyta</taxon>
        <taxon>Magnoliopsida</taxon>
        <taxon>Liliopsida</taxon>
        <taxon>Poales</taxon>
        <taxon>Poaceae</taxon>
        <taxon>PACMAD clade</taxon>
        <taxon>Arundinoideae</taxon>
        <taxon>Arundineae</taxon>
        <taxon>Arundo</taxon>
    </lineage>
</organism>
<dbReference type="AlphaFoldDB" id="A0A0A9AEB4"/>
<reference evidence="1" key="2">
    <citation type="journal article" date="2015" name="Data Brief">
        <title>Shoot transcriptome of the giant reed, Arundo donax.</title>
        <authorList>
            <person name="Barrero R.A."/>
            <person name="Guerrero F.D."/>
            <person name="Moolhuijzen P."/>
            <person name="Goolsby J.A."/>
            <person name="Tidwell J."/>
            <person name="Bellgard S.E."/>
            <person name="Bellgard M.I."/>
        </authorList>
    </citation>
    <scope>NUCLEOTIDE SEQUENCE</scope>
    <source>
        <tissue evidence="1">Shoot tissue taken approximately 20 cm above the soil surface</tissue>
    </source>
</reference>
<protein>
    <submittedName>
        <fullName evidence="1">Uncharacterized protein</fullName>
    </submittedName>
</protein>
<evidence type="ECO:0000313" key="1">
    <source>
        <dbReference type="EMBL" id="JAD48233.1"/>
    </source>
</evidence>
<reference evidence="1" key="1">
    <citation type="submission" date="2014-09" db="EMBL/GenBank/DDBJ databases">
        <authorList>
            <person name="Magalhaes I.L.F."/>
            <person name="Oliveira U."/>
            <person name="Santos F.R."/>
            <person name="Vidigal T.H.D.A."/>
            <person name="Brescovit A.D."/>
            <person name="Santos A.J."/>
        </authorList>
    </citation>
    <scope>NUCLEOTIDE SEQUENCE</scope>
    <source>
        <tissue evidence="1">Shoot tissue taken approximately 20 cm above the soil surface</tissue>
    </source>
</reference>
<dbReference type="EMBL" id="GBRH01249662">
    <property type="protein sequence ID" value="JAD48233.1"/>
    <property type="molecule type" value="Transcribed_RNA"/>
</dbReference>
<name>A0A0A9AEB4_ARUDO</name>
<sequence length="35" mass="4008">MCCYLLKDYIKRHRNATVALKSFGAIICFAQSKVD</sequence>